<name>A0A484MQU4_9ASTE</name>
<evidence type="ECO:0000313" key="1">
    <source>
        <dbReference type="EMBL" id="VFQ90378.1"/>
    </source>
</evidence>
<proteinExistence type="predicted"/>
<organism evidence="1 2">
    <name type="scientific">Cuscuta campestris</name>
    <dbReference type="NCBI Taxonomy" id="132261"/>
    <lineage>
        <taxon>Eukaryota</taxon>
        <taxon>Viridiplantae</taxon>
        <taxon>Streptophyta</taxon>
        <taxon>Embryophyta</taxon>
        <taxon>Tracheophyta</taxon>
        <taxon>Spermatophyta</taxon>
        <taxon>Magnoliopsida</taxon>
        <taxon>eudicotyledons</taxon>
        <taxon>Gunneridae</taxon>
        <taxon>Pentapetalae</taxon>
        <taxon>asterids</taxon>
        <taxon>lamiids</taxon>
        <taxon>Solanales</taxon>
        <taxon>Convolvulaceae</taxon>
        <taxon>Cuscuteae</taxon>
        <taxon>Cuscuta</taxon>
        <taxon>Cuscuta subgen. Grammica</taxon>
        <taxon>Cuscuta sect. Cleistogrammica</taxon>
    </lineage>
</organism>
<keyword evidence="2" id="KW-1185">Reference proteome</keyword>
<reference evidence="1 2" key="1">
    <citation type="submission" date="2018-04" db="EMBL/GenBank/DDBJ databases">
        <authorList>
            <person name="Vogel A."/>
        </authorList>
    </citation>
    <scope>NUCLEOTIDE SEQUENCE [LARGE SCALE GENOMIC DNA]</scope>
</reference>
<accession>A0A484MQU4</accession>
<sequence>MGLWVTKEDALSRTRGEFVGGGSREVGVAEASEDAEVGVGRGSAI</sequence>
<gene>
    <name evidence="1" type="ORF">CCAM_LOCUS32154</name>
</gene>
<evidence type="ECO:0000313" key="2">
    <source>
        <dbReference type="Proteomes" id="UP000595140"/>
    </source>
</evidence>
<dbReference type="EMBL" id="OOIL02004065">
    <property type="protein sequence ID" value="VFQ90378.1"/>
    <property type="molecule type" value="Genomic_DNA"/>
</dbReference>
<dbReference type="Proteomes" id="UP000595140">
    <property type="component" value="Unassembled WGS sequence"/>
</dbReference>
<dbReference type="AlphaFoldDB" id="A0A484MQU4"/>
<protein>
    <submittedName>
        <fullName evidence="1">Uncharacterized protein</fullName>
    </submittedName>
</protein>